<dbReference type="Pfam" id="PF13356">
    <property type="entry name" value="Arm-DNA-bind_3"/>
    <property type="match status" value="1"/>
</dbReference>
<evidence type="ECO:0000256" key="1">
    <source>
        <dbReference type="ARBA" id="ARBA00008857"/>
    </source>
</evidence>
<evidence type="ECO:0000256" key="4">
    <source>
        <dbReference type="ARBA" id="ARBA00023172"/>
    </source>
</evidence>
<comment type="similarity">
    <text evidence="1">Belongs to the 'phage' integrase family.</text>
</comment>
<dbReference type="GO" id="GO:0015074">
    <property type="term" value="P:DNA integration"/>
    <property type="evidence" value="ECO:0007669"/>
    <property type="project" value="UniProtKB-KW"/>
</dbReference>
<evidence type="ECO:0000259" key="6">
    <source>
        <dbReference type="PROSITE" id="PS51898"/>
    </source>
</evidence>
<dbReference type="Pfam" id="PF22022">
    <property type="entry name" value="Phage_int_M"/>
    <property type="match status" value="1"/>
</dbReference>
<protein>
    <submittedName>
        <fullName evidence="8">Putative integrase</fullName>
    </submittedName>
</protein>
<dbReference type="InterPro" id="IPR044068">
    <property type="entry name" value="CB"/>
</dbReference>
<dbReference type="Proteomes" id="UP000005856">
    <property type="component" value="Unassembled WGS sequence"/>
</dbReference>
<dbReference type="eggNOG" id="COG0582">
    <property type="taxonomic scope" value="Bacteria"/>
</dbReference>
<dbReference type="Gene3D" id="1.10.150.130">
    <property type="match status" value="1"/>
</dbReference>
<keyword evidence="2" id="KW-0229">DNA integration</keyword>
<dbReference type="PROSITE" id="PS51898">
    <property type="entry name" value="TYR_RECOMBINASE"/>
    <property type="match status" value="1"/>
</dbReference>
<keyword evidence="4" id="KW-0233">DNA recombination</keyword>
<dbReference type="InterPro" id="IPR038488">
    <property type="entry name" value="Integrase_DNA-bd_sf"/>
</dbReference>
<dbReference type="InterPro" id="IPR011010">
    <property type="entry name" value="DNA_brk_join_enz"/>
</dbReference>
<dbReference type="GO" id="GO:0003677">
    <property type="term" value="F:DNA binding"/>
    <property type="evidence" value="ECO:0007669"/>
    <property type="project" value="UniProtKB-UniRule"/>
</dbReference>
<proteinExistence type="inferred from homology"/>
<keyword evidence="9" id="KW-1185">Reference proteome</keyword>
<dbReference type="EMBL" id="ABCP01000047">
    <property type="protein sequence ID" value="EDM46239.1"/>
    <property type="molecule type" value="Genomic_DNA"/>
</dbReference>
<dbReference type="InterPro" id="IPR013762">
    <property type="entry name" value="Integrase-like_cat_sf"/>
</dbReference>
<dbReference type="SUPFAM" id="SSF56349">
    <property type="entry name" value="DNA breaking-rejoining enzymes"/>
    <property type="match status" value="1"/>
</dbReference>
<reference evidence="8 9" key="1">
    <citation type="submission" date="2007-06" db="EMBL/GenBank/DDBJ databases">
        <authorList>
            <person name="Green D."/>
            <person name="Ferriera S."/>
            <person name="Johnson J."/>
            <person name="Kravitz S."/>
            <person name="Beeson K."/>
            <person name="Sutton G."/>
            <person name="Rogers Y.-H."/>
            <person name="Friedman R."/>
            <person name="Frazier M."/>
            <person name="Venter J.C."/>
        </authorList>
    </citation>
    <scope>NUCLEOTIDE SEQUENCE [LARGE SCALE GENOMIC DNA]</scope>
    <source>
        <strain evidence="8 9">DG893</strain>
    </source>
</reference>
<evidence type="ECO:0000313" key="8">
    <source>
        <dbReference type="EMBL" id="EDM46239.1"/>
    </source>
</evidence>
<dbReference type="InterPro" id="IPR050808">
    <property type="entry name" value="Phage_Integrase"/>
</dbReference>
<dbReference type="AlphaFoldDB" id="A6F4S5"/>
<dbReference type="RefSeq" id="WP_007155259.1">
    <property type="nucleotide sequence ID" value="NZ_ABCP01000047.1"/>
</dbReference>
<dbReference type="GO" id="GO:0006310">
    <property type="term" value="P:DNA recombination"/>
    <property type="evidence" value="ECO:0007669"/>
    <property type="project" value="UniProtKB-KW"/>
</dbReference>
<accession>A6F4S5</accession>
<evidence type="ECO:0000256" key="3">
    <source>
        <dbReference type="ARBA" id="ARBA00023125"/>
    </source>
</evidence>
<evidence type="ECO:0000256" key="2">
    <source>
        <dbReference type="ARBA" id="ARBA00022908"/>
    </source>
</evidence>
<dbReference type="Gene3D" id="3.30.160.390">
    <property type="entry name" value="Integrase, DNA-binding domain"/>
    <property type="match status" value="1"/>
</dbReference>
<feature type="domain" description="Tyr recombinase" evidence="6">
    <location>
        <begin position="200"/>
        <end position="382"/>
    </location>
</feature>
<organism evidence="8 9">
    <name type="scientific">Marinobacter algicola DG893</name>
    <dbReference type="NCBI Taxonomy" id="443152"/>
    <lineage>
        <taxon>Bacteria</taxon>
        <taxon>Pseudomonadati</taxon>
        <taxon>Pseudomonadota</taxon>
        <taxon>Gammaproteobacteria</taxon>
        <taxon>Pseudomonadales</taxon>
        <taxon>Marinobacteraceae</taxon>
        <taxon>Marinobacter</taxon>
    </lineage>
</organism>
<comment type="caution">
    <text evidence="8">The sequence shown here is derived from an EMBL/GenBank/DDBJ whole genome shotgun (WGS) entry which is preliminary data.</text>
</comment>
<dbReference type="InterPro" id="IPR010998">
    <property type="entry name" value="Integrase_recombinase_N"/>
</dbReference>
<evidence type="ECO:0000313" key="9">
    <source>
        <dbReference type="Proteomes" id="UP000005856"/>
    </source>
</evidence>
<feature type="domain" description="Core-binding (CB)" evidence="7">
    <location>
        <begin position="97"/>
        <end position="177"/>
    </location>
</feature>
<dbReference type="CDD" id="cd00801">
    <property type="entry name" value="INT_P4_C"/>
    <property type="match status" value="1"/>
</dbReference>
<dbReference type="PANTHER" id="PTHR30629">
    <property type="entry name" value="PROPHAGE INTEGRASE"/>
    <property type="match status" value="1"/>
</dbReference>
<name>A6F4S5_9GAMM</name>
<dbReference type="PROSITE" id="PS51900">
    <property type="entry name" value="CB"/>
    <property type="match status" value="1"/>
</dbReference>
<sequence length="437" mass="49474">MITDTKARKAKAKDTTYRLADSGGLALEIRPSGSKFWRYRYRLHGKAGMYTVGEYPTITISEARAIRDWAKKCVANGEAPAEVKKRELAERRAEQANTLEEVGKEWIARNKAGWSVYYHRQVTRMLEADIWPNLGKKGIRDITPAQMLAELQRVEERAPTVAVNLKQWLAAIYRHAIATLRADNDPTAPLRGAIKKPKAKHKPSYNLDEFGKLCRAIWPKEGAIAYRITEIAIRLLALTMARTVEVRSARWDQFDLESEEPTWTIPGEKMKRGVTHLVPLSSQAVELLRELEGLTGNRPYCFPNLRQPTEPMSATTINRVLERLGYGGLFSGHAFRTTASTLLNNYGFDGDWVERQLAHTEENKSRASYNHAEYLYQRRIMLQWWADLVDTLRLHGETSRPSVPPLPAIVRRAIAEGHLDATAFPTASDGHPGKALH</sequence>
<dbReference type="InterPro" id="IPR053876">
    <property type="entry name" value="Phage_int_M"/>
</dbReference>
<dbReference type="InterPro" id="IPR002104">
    <property type="entry name" value="Integrase_catalytic"/>
</dbReference>
<evidence type="ECO:0000256" key="5">
    <source>
        <dbReference type="PROSITE-ProRule" id="PRU01248"/>
    </source>
</evidence>
<gene>
    <name evidence="8" type="ORF">MDG893_05034</name>
</gene>
<dbReference type="OrthoDB" id="9795573at2"/>
<dbReference type="InterPro" id="IPR025166">
    <property type="entry name" value="Integrase_DNA_bind_dom"/>
</dbReference>
<dbReference type="STRING" id="443152.MDG893_05034"/>
<keyword evidence="3 5" id="KW-0238">DNA-binding</keyword>
<evidence type="ECO:0000259" key="7">
    <source>
        <dbReference type="PROSITE" id="PS51900"/>
    </source>
</evidence>
<dbReference type="Pfam" id="PF00589">
    <property type="entry name" value="Phage_integrase"/>
    <property type="match status" value="1"/>
</dbReference>
<dbReference type="Gene3D" id="1.10.443.10">
    <property type="entry name" value="Intergrase catalytic core"/>
    <property type="match status" value="1"/>
</dbReference>
<dbReference type="PANTHER" id="PTHR30629:SF2">
    <property type="entry name" value="PROPHAGE INTEGRASE INTS-RELATED"/>
    <property type="match status" value="1"/>
</dbReference>